<feature type="signal peptide" evidence="1">
    <location>
        <begin position="1"/>
        <end position="24"/>
    </location>
</feature>
<organism evidence="2 3">
    <name type="scientific">Streptomyces gibsoniae</name>
    <dbReference type="NCBI Taxonomy" id="3075529"/>
    <lineage>
        <taxon>Bacteria</taxon>
        <taxon>Bacillati</taxon>
        <taxon>Actinomycetota</taxon>
        <taxon>Actinomycetes</taxon>
        <taxon>Kitasatosporales</taxon>
        <taxon>Streptomycetaceae</taxon>
        <taxon>Streptomyces</taxon>
    </lineage>
</organism>
<dbReference type="Proteomes" id="UP001183809">
    <property type="component" value="Unassembled WGS sequence"/>
</dbReference>
<dbReference type="EMBL" id="JAVREY010000033">
    <property type="protein sequence ID" value="MDT0466151.1"/>
    <property type="molecule type" value="Genomic_DNA"/>
</dbReference>
<evidence type="ECO:0000313" key="2">
    <source>
        <dbReference type="EMBL" id="MDT0466151.1"/>
    </source>
</evidence>
<proteinExistence type="predicted"/>
<feature type="chain" id="PRO_5047415251" description="Chaplin" evidence="1">
    <location>
        <begin position="25"/>
        <end position="52"/>
    </location>
</feature>
<comment type="caution">
    <text evidence="2">The sequence shown here is derived from an EMBL/GenBank/DDBJ whole genome shotgun (WGS) entry which is preliminary data.</text>
</comment>
<keyword evidence="3" id="KW-1185">Reference proteome</keyword>
<name>A0ABU2TYY0_9ACTN</name>
<evidence type="ECO:0000256" key="1">
    <source>
        <dbReference type="SAM" id="SignalP"/>
    </source>
</evidence>
<reference evidence="3" key="1">
    <citation type="submission" date="2023-07" db="EMBL/GenBank/DDBJ databases">
        <title>30 novel species of actinomycetes from the DSMZ collection.</title>
        <authorList>
            <person name="Nouioui I."/>
        </authorList>
    </citation>
    <scope>NUCLEOTIDE SEQUENCE [LARGE SCALE GENOMIC DNA]</scope>
    <source>
        <strain evidence="3">DSM 41699</strain>
    </source>
</reference>
<gene>
    <name evidence="2" type="ORF">RM764_24605</name>
</gene>
<evidence type="ECO:0008006" key="4">
    <source>
        <dbReference type="Google" id="ProtNLM"/>
    </source>
</evidence>
<accession>A0ABU2TYY0</accession>
<evidence type="ECO:0000313" key="3">
    <source>
        <dbReference type="Proteomes" id="UP001183809"/>
    </source>
</evidence>
<protein>
    <recommendedName>
        <fullName evidence="4">Chaplin</fullName>
    </recommendedName>
</protein>
<sequence>MRKTAALFLASLALLAGGSTGGVAVFSDASAKSHVALAGNGTTGSDDLPLCC</sequence>
<dbReference type="RefSeq" id="WP_311697618.1">
    <property type="nucleotide sequence ID" value="NZ_JAVREY010000033.1"/>
</dbReference>
<keyword evidence="1" id="KW-0732">Signal</keyword>